<proteinExistence type="predicted"/>
<dbReference type="EMBL" id="BX294151">
    <property type="protein sequence ID" value="CAD78819.1"/>
    <property type="molecule type" value="Genomic_DNA"/>
</dbReference>
<organism evidence="1 2">
    <name type="scientific">Rhodopirellula baltica (strain DSM 10527 / NCIMB 13988 / SH1)</name>
    <dbReference type="NCBI Taxonomy" id="243090"/>
    <lineage>
        <taxon>Bacteria</taxon>
        <taxon>Pseudomonadati</taxon>
        <taxon>Planctomycetota</taxon>
        <taxon>Planctomycetia</taxon>
        <taxon>Pirellulales</taxon>
        <taxon>Pirellulaceae</taxon>
        <taxon>Rhodopirellula</taxon>
    </lineage>
</organism>
<evidence type="ECO:0000313" key="1">
    <source>
        <dbReference type="EMBL" id="CAD78819.1"/>
    </source>
</evidence>
<dbReference type="KEGG" id="rba:RB10319"/>
<keyword evidence="2" id="KW-1185">Reference proteome</keyword>
<dbReference type="Proteomes" id="UP000001025">
    <property type="component" value="Chromosome"/>
</dbReference>
<accession>Q7UF64</accession>
<evidence type="ECO:0000313" key="2">
    <source>
        <dbReference type="Proteomes" id="UP000001025"/>
    </source>
</evidence>
<name>Q7UF64_RHOBA</name>
<dbReference type="STRING" id="243090.RB10319"/>
<dbReference type="AlphaFoldDB" id="Q7UF64"/>
<sequence>MLTGEWFWLDVLPELIELCKSVSVHMGNSEFCGCVQENRRSLGKHVLCQGRFWVKTSATGELKRR</sequence>
<dbReference type="InParanoid" id="Q7UF64"/>
<reference evidence="1 2" key="1">
    <citation type="journal article" date="2003" name="Proc. Natl. Acad. Sci. U.S.A.">
        <title>Complete genome sequence of the marine planctomycete Pirellula sp. strain 1.</title>
        <authorList>
            <person name="Gloeckner F.O."/>
            <person name="Kube M."/>
            <person name="Bauer M."/>
            <person name="Teeling H."/>
            <person name="Lombardot T."/>
            <person name="Ludwig W."/>
            <person name="Gade D."/>
            <person name="Beck A."/>
            <person name="Borzym K."/>
            <person name="Heitmann K."/>
            <person name="Rabus R."/>
            <person name="Schlesner H."/>
            <person name="Amann R."/>
            <person name="Reinhardt R."/>
        </authorList>
    </citation>
    <scope>NUCLEOTIDE SEQUENCE [LARGE SCALE GENOMIC DNA]</scope>
    <source>
        <strain evidence="2">DSM 10527 / NCIMB 13988 / SH1</strain>
    </source>
</reference>
<gene>
    <name evidence="1" type="ordered locus">RB10319</name>
</gene>
<dbReference type="HOGENOM" id="CLU_2846930_0_0_0"/>
<dbReference type="EnsemblBacteria" id="CAD78819">
    <property type="protein sequence ID" value="CAD78819"/>
    <property type="gene ID" value="RB10319"/>
</dbReference>
<protein>
    <submittedName>
        <fullName evidence="1">Uncharacterized protein</fullName>
    </submittedName>
</protein>